<sequence>MGHQQFYWSHLRKCGQGSCCVCSNPHGLIQIHTLNTYCQCFYQYSRDTGFIKLD</sequence>
<dbReference type="OrthoDB" id="9721807at2759"/>
<dbReference type="GO" id="GO:0003735">
    <property type="term" value="F:structural constituent of ribosome"/>
    <property type="evidence" value="ECO:0007669"/>
    <property type="project" value="InterPro"/>
</dbReference>
<dbReference type="GeneID" id="123392780"/>
<protein>
    <submittedName>
        <fullName evidence="2">40S ribosomal protein S29-like</fullName>
    </submittedName>
</protein>
<dbReference type="GO" id="GO:0022627">
    <property type="term" value="C:cytosolic small ribosomal subunit"/>
    <property type="evidence" value="ECO:0007669"/>
    <property type="project" value="TreeGrafter"/>
</dbReference>
<evidence type="ECO:0000313" key="2">
    <source>
        <dbReference type="RefSeq" id="XP_044938308.1"/>
    </source>
</evidence>
<organism evidence="1 2">
    <name type="scientific">Mustela putorius furo</name>
    <name type="common">European domestic ferret</name>
    <name type="synonym">Mustela furo</name>
    <dbReference type="NCBI Taxonomy" id="9669"/>
    <lineage>
        <taxon>Eukaryota</taxon>
        <taxon>Metazoa</taxon>
        <taxon>Chordata</taxon>
        <taxon>Craniata</taxon>
        <taxon>Vertebrata</taxon>
        <taxon>Euteleostomi</taxon>
        <taxon>Mammalia</taxon>
        <taxon>Eutheria</taxon>
        <taxon>Laurasiatheria</taxon>
        <taxon>Carnivora</taxon>
        <taxon>Caniformia</taxon>
        <taxon>Musteloidea</taxon>
        <taxon>Mustelidae</taxon>
        <taxon>Mustelinae</taxon>
        <taxon>Mustela</taxon>
    </lineage>
</organism>
<dbReference type="GO" id="GO:0002181">
    <property type="term" value="P:cytoplasmic translation"/>
    <property type="evidence" value="ECO:0007669"/>
    <property type="project" value="TreeGrafter"/>
</dbReference>
<keyword evidence="1" id="KW-1185">Reference proteome</keyword>
<dbReference type="Gene3D" id="4.10.830.10">
    <property type="entry name" value="30s Ribosomal Protein S14, Chain N"/>
    <property type="match status" value="1"/>
</dbReference>
<dbReference type="GO" id="GO:0008270">
    <property type="term" value="F:zinc ion binding"/>
    <property type="evidence" value="ECO:0007669"/>
    <property type="project" value="InterPro"/>
</dbReference>
<dbReference type="Proteomes" id="UP000000715">
    <property type="component" value="Unplaced"/>
</dbReference>
<dbReference type="PANTHER" id="PTHR12010">
    <property type="entry name" value="40S RIBOSOMAL PROTEIN S29"/>
    <property type="match status" value="1"/>
</dbReference>
<dbReference type="AlphaFoldDB" id="A0A8U0V4C2"/>
<evidence type="ECO:0000313" key="1">
    <source>
        <dbReference type="Proteomes" id="UP000000715"/>
    </source>
</evidence>
<dbReference type="InterPro" id="IPR039744">
    <property type="entry name" value="RIbosomal_uS14_euk_arc"/>
</dbReference>
<proteinExistence type="predicted"/>
<name>A0A8U0V4C2_MUSPF</name>
<dbReference type="InterPro" id="IPR043140">
    <property type="entry name" value="Ribosomal_uS14_sf"/>
</dbReference>
<reference evidence="2" key="1">
    <citation type="submission" date="2025-08" db="UniProtKB">
        <authorList>
            <consortium name="RefSeq"/>
        </authorList>
    </citation>
    <scope>IDENTIFICATION</scope>
    <source>
        <tissue evidence="2">Brain</tissue>
    </source>
</reference>
<dbReference type="RefSeq" id="XP_044938308.1">
    <property type="nucleotide sequence ID" value="XM_045082373.1"/>
</dbReference>
<dbReference type="PANTHER" id="PTHR12010:SF2">
    <property type="entry name" value="40S RIBOSOMAL PROTEIN S29"/>
    <property type="match status" value="1"/>
</dbReference>
<accession>A0A8U0V4C2</accession>
<gene>
    <name evidence="2" type="primary">LOC123392780</name>
</gene>